<protein>
    <recommendedName>
        <fullName evidence="5">Methyltransferase type 11 domain-containing protein</fullName>
    </recommendedName>
</protein>
<dbReference type="InterPro" id="IPR013216">
    <property type="entry name" value="Methyltransf_11"/>
</dbReference>
<accession>A0ABY9C0E7</accession>
<dbReference type="InterPro" id="IPR057192">
    <property type="entry name" value="DUF7870"/>
</dbReference>
<evidence type="ECO:0008006" key="5">
    <source>
        <dbReference type="Google" id="ProtNLM"/>
    </source>
</evidence>
<evidence type="ECO:0000259" key="1">
    <source>
        <dbReference type="Pfam" id="PF08241"/>
    </source>
</evidence>
<dbReference type="SUPFAM" id="SSF53335">
    <property type="entry name" value="S-adenosyl-L-methionine-dependent methyltransferases"/>
    <property type="match status" value="1"/>
</dbReference>
<sequence length="468" mass="52437">MRMGIKAALKWQILYGSLARRLFLRACLFASVLAIVPLVQIVREARAVEPFAVNFEDCPLDVSSNPLFFRVDYLRPLSALVFPLFGALPCKGPENSTIRVFRELMEMDLLDNEAKTLCVGVGSGSAISALRELGFSNALGVDRHPFFSLLRKRFIYELDFKENSFDFVFSRALDKVSVPALLMLEIERVLRPGGIGAILVGAHDYNSGSLIRSATPVSSFLKSSNVVHVSGINSFTLVVFEKRFDTVSSFEYFRLPDECPSVKNNKPFVKNLESLVEENSGHCDTQLSYLPKFMNISSRNRLIYINIGAGEYVSSSIENLIKPFYTVNSRTSDIYVIDHDTSALSAYVRKPGITFVYHPGLAGRNAISRPVSDEDLSMPLYAEGFDFVHWFKETVVAGDFVVLMMNAREVELKLLFELFKSGAICLVDEIFLHCSEGVDCNTATCKDCMTLFKGLRNSGVFVHQWWGF</sequence>
<evidence type="ECO:0000313" key="4">
    <source>
        <dbReference type="Proteomes" id="UP001227230"/>
    </source>
</evidence>
<proteinExistence type="predicted"/>
<feature type="domain" description="Methyltransferase type 11" evidence="1">
    <location>
        <begin position="117"/>
        <end position="196"/>
    </location>
</feature>
<name>A0ABY9C0E7_VITVI</name>
<keyword evidence="4" id="KW-1185">Reference proteome</keyword>
<feature type="domain" description="DUF7870" evidence="2">
    <location>
        <begin position="385"/>
        <end position="466"/>
    </location>
</feature>
<dbReference type="PANTHER" id="PTHR47291:SF1">
    <property type="entry name" value="PEPTIDE UPSTREAM PROTEIN"/>
    <property type="match status" value="1"/>
</dbReference>
<evidence type="ECO:0000313" key="3">
    <source>
        <dbReference type="EMBL" id="WJZ88692.1"/>
    </source>
</evidence>
<dbReference type="Pfam" id="PF25276">
    <property type="entry name" value="DUF7870"/>
    <property type="match status" value="1"/>
</dbReference>
<organism evidence="3 4">
    <name type="scientific">Vitis vinifera</name>
    <name type="common">Grape</name>
    <dbReference type="NCBI Taxonomy" id="29760"/>
    <lineage>
        <taxon>Eukaryota</taxon>
        <taxon>Viridiplantae</taxon>
        <taxon>Streptophyta</taxon>
        <taxon>Embryophyta</taxon>
        <taxon>Tracheophyta</taxon>
        <taxon>Spermatophyta</taxon>
        <taxon>Magnoliopsida</taxon>
        <taxon>eudicotyledons</taxon>
        <taxon>Gunneridae</taxon>
        <taxon>Pentapetalae</taxon>
        <taxon>rosids</taxon>
        <taxon>Vitales</taxon>
        <taxon>Vitaceae</taxon>
        <taxon>Viteae</taxon>
        <taxon>Vitis</taxon>
    </lineage>
</organism>
<gene>
    <name evidence="3" type="ORF">VitviT2T_007969</name>
</gene>
<reference evidence="3 4" key="1">
    <citation type="journal article" date="2023" name="Hortic Res">
        <title>The complete reference genome for grapevine (Vitis vinifera L.) genetics and breeding.</title>
        <authorList>
            <person name="Shi X."/>
            <person name="Cao S."/>
            <person name="Wang X."/>
            <person name="Huang S."/>
            <person name="Wang Y."/>
            <person name="Liu Z."/>
            <person name="Liu W."/>
            <person name="Leng X."/>
            <person name="Peng Y."/>
            <person name="Wang N."/>
            <person name="Wang Y."/>
            <person name="Ma Z."/>
            <person name="Xu X."/>
            <person name="Zhang F."/>
            <person name="Xue H."/>
            <person name="Zhong H."/>
            <person name="Wang Y."/>
            <person name="Zhang K."/>
            <person name="Velt A."/>
            <person name="Avia K."/>
            <person name="Holtgrawe D."/>
            <person name="Grimplet J."/>
            <person name="Matus J.T."/>
            <person name="Ware D."/>
            <person name="Wu X."/>
            <person name="Wang H."/>
            <person name="Liu C."/>
            <person name="Fang Y."/>
            <person name="Rustenholz C."/>
            <person name="Cheng Z."/>
            <person name="Xiao H."/>
            <person name="Zhou Y."/>
        </authorList>
    </citation>
    <scope>NUCLEOTIDE SEQUENCE [LARGE SCALE GENOMIC DNA]</scope>
    <source>
        <strain evidence="4">cv. Pinot noir / PN40024</strain>
        <tissue evidence="3">Leaf</tissue>
    </source>
</reference>
<dbReference type="Gene3D" id="3.40.50.150">
    <property type="entry name" value="Vaccinia Virus protein VP39"/>
    <property type="match status" value="1"/>
</dbReference>
<dbReference type="PANTHER" id="PTHR47291">
    <property type="entry name" value="PEPTIDE UPSTREAM PROTEIN"/>
    <property type="match status" value="1"/>
</dbReference>
<dbReference type="InterPro" id="IPR029063">
    <property type="entry name" value="SAM-dependent_MTases_sf"/>
</dbReference>
<evidence type="ECO:0000259" key="2">
    <source>
        <dbReference type="Pfam" id="PF25276"/>
    </source>
</evidence>
<dbReference type="Proteomes" id="UP001227230">
    <property type="component" value="Chromosome 6"/>
</dbReference>
<dbReference type="Pfam" id="PF08241">
    <property type="entry name" value="Methyltransf_11"/>
    <property type="match status" value="1"/>
</dbReference>
<dbReference type="EMBL" id="CP126653">
    <property type="protein sequence ID" value="WJZ88692.1"/>
    <property type="molecule type" value="Genomic_DNA"/>
</dbReference>